<keyword evidence="3" id="KW-1185">Reference proteome</keyword>
<dbReference type="RefSeq" id="WP_175304527.1">
    <property type="nucleotide sequence ID" value="NZ_CZPZ01000013.1"/>
</dbReference>
<evidence type="ECO:0008006" key="4">
    <source>
        <dbReference type="Google" id="ProtNLM"/>
    </source>
</evidence>
<dbReference type="Pfam" id="PF05991">
    <property type="entry name" value="NYN_YacP"/>
    <property type="match status" value="1"/>
</dbReference>
<reference evidence="3" key="1">
    <citation type="submission" date="2015-10" db="EMBL/GenBank/DDBJ databases">
        <authorList>
            <person name="Luecker S."/>
            <person name="Luecker S."/>
        </authorList>
    </citation>
    <scope>NUCLEOTIDE SEQUENCE [LARGE SCALE GENOMIC DNA]</scope>
</reference>
<evidence type="ECO:0000313" key="2">
    <source>
        <dbReference type="EMBL" id="CUS36042.1"/>
    </source>
</evidence>
<accession>A0A0S4LH50</accession>
<gene>
    <name evidence="2" type="ORF">COMA2_200031</name>
</gene>
<dbReference type="STRING" id="1742973.COMA2_200031"/>
<feature type="compositionally biased region" description="Basic and acidic residues" evidence="1">
    <location>
        <begin position="145"/>
        <end position="154"/>
    </location>
</feature>
<protein>
    <recommendedName>
        <fullName evidence="4">NYN domain-containing protein</fullName>
    </recommendedName>
</protein>
<dbReference type="InterPro" id="IPR010298">
    <property type="entry name" value="YacP-like"/>
</dbReference>
<dbReference type="AlphaFoldDB" id="A0A0S4LH50"/>
<evidence type="ECO:0000313" key="3">
    <source>
        <dbReference type="Proteomes" id="UP000198736"/>
    </source>
</evidence>
<dbReference type="PANTHER" id="PTHR34547:SF1">
    <property type="entry name" value="YACP-LIKE NYN DOMAIN PROTEIN"/>
    <property type="match status" value="1"/>
</dbReference>
<name>A0A0S4LH50_9BACT</name>
<evidence type="ECO:0000256" key="1">
    <source>
        <dbReference type="SAM" id="MobiDB-lite"/>
    </source>
</evidence>
<proteinExistence type="predicted"/>
<dbReference type="EMBL" id="CZPZ01000013">
    <property type="protein sequence ID" value="CUS36042.1"/>
    <property type="molecule type" value="Genomic_DNA"/>
</dbReference>
<feature type="compositionally biased region" description="Basic residues" evidence="1">
    <location>
        <begin position="155"/>
        <end position="173"/>
    </location>
</feature>
<dbReference type="PANTHER" id="PTHR34547">
    <property type="entry name" value="YACP-LIKE NYN DOMAIN PROTEIN"/>
    <property type="match status" value="1"/>
</dbReference>
<dbReference type="Proteomes" id="UP000198736">
    <property type="component" value="Unassembled WGS sequence"/>
</dbReference>
<organism evidence="2 3">
    <name type="scientific">Candidatus Nitrospira nitrificans</name>
    <dbReference type="NCBI Taxonomy" id="1742973"/>
    <lineage>
        <taxon>Bacteria</taxon>
        <taxon>Pseudomonadati</taxon>
        <taxon>Nitrospirota</taxon>
        <taxon>Nitrospiria</taxon>
        <taxon>Nitrospirales</taxon>
        <taxon>Nitrospiraceae</taxon>
        <taxon>Nitrospira</taxon>
    </lineage>
</organism>
<sequence>MPTHLIIDGYNVLAGAGRFPTDLESARDALLHELAAYRHRKSHVITVVFDGWQQGQPSERREHRAGVQVIYSKRGERADQVIQRLAREYGTDCAVVSSDHEIVNAARAHGALVMTAREFSDKLRVSSSIGGAMPYKELDTGADVRSTRGSEKKGNPRKLPKSQRQRARRLKRF</sequence>
<feature type="region of interest" description="Disordered" evidence="1">
    <location>
        <begin position="136"/>
        <end position="173"/>
    </location>
</feature>